<dbReference type="Proteomes" id="UP000306317">
    <property type="component" value="Unassembled WGS sequence"/>
</dbReference>
<organism evidence="5 6">
    <name type="scientific">Rhodanobacter lindaniclasticus</name>
    <dbReference type="NCBI Taxonomy" id="75310"/>
    <lineage>
        <taxon>Bacteria</taxon>
        <taxon>Pseudomonadati</taxon>
        <taxon>Pseudomonadota</taxon>
        <taxon>Gammaproteobacteria</taxon>
        <taxon>Lysobacterales</taxon>
        <taxon>Rhodanobacteraceae</taxon>
        <taxon>Rhodanobacter</taxon>
    </lineage>
</organism>
<evidence type="ECO:0000259" key="4">
    <source>
        <dbReference type="Pfam" id="PF01420"/>
    </source>
</evidence>
<keyword evidence="6" id="KW-1185">Reference proteome</keyword>
<evidence type="ECO:0000313" key="6">
    <source>
        <dbReference type="Proteomes" id="UP000306317"/>
    </source>
</evidence>
<dbReference type="CDD" id="cd17282">
    <property type="entry name" value="RMtype1_S_Eco16444ORF1681_TRD1-CR1_like"/>
    <property type="match status" value="1"/>
</dbReference>
<keyword evidence="2" id="KW-0680">Restriction system</keyword>
<evidence type="ECO:0000313" key="5">
    <source>
        <dbReference type="EMBL" id="THD06461.1"/>
    </source>
</evidence>
<keyword evidence="3" id="KW-0238">DNA-binding</keyword>
<comment type="caution">
    <text evidence="5">The sequence shown here is derived from an EMBL/GenBank/DDBJ whole genome shotgun (WGS) entry which is preliminary data.</text>
</comment>
<evidence type="ECO:0000256" key="1">
    <source>
        <dbReference type="ARBA" id="ARBA00010923"/>
    </source>
</evidence>
<dbReference type="SUPFAM" id="SSF116734">
    <property type="entry name" value="DNA methylase specificity domain"/>
    <property type="match status" value="2"/>
</dbReference>
<dbReference type="Gene3D" id="3.90.220.20">
    <property type="entry name" value="DNA methylase specificity domains"/>
    <property type="match status" value="2"/>
</dbReference>
<name>A0A4V3USE6_9GAMM</name>
<dbReference type="InterPro" id="IPR000055">
    <property type="entry name" value="Restrct_endonuc_typeI_TRD"/>
</dbReference>
<proteinExistence type="inferred from homology"/>
<dbReference type="Pfam" id="PF01420">
    <property type="entry name" value="Methylase_S"/>
    <property type="match status" value="2"/>
</dbReference>
<dbReference type="GO" id="GO:0009307">
    <property type="term" value="P:DNA restriction-modification system"/>
    <property type="evidence" value="ECO:0007669"/>
    <property type="project" value="UniProtKB-KW"/>
</dbReference>
<dbReference type="EMBL" id="MWIO01000035">
    <property type="protein sequence ID" value="THD06461.1"/>
    <property type="molecule type" value="Genomic_DNA"/>
</dbReference>
<evidence type="ECO:0000256" key="2">
    <source>
        <dbReference type="ARBA" id="ARBA00022747"/>
    </source>
</evidence>
<sequence>MAWDGANAGTIGFSKSGYIGSTIARLRVRHGAQLFTPFIGAYLKSKFEYLRQTSTGATIPHINRNALESIPLPAVTYNDQIRIAHLLSKVEGLIARRKQQLAQLDAMLKGVFLEMFGDPVRNEKGWDKAPLEQFGSINRGISKHRPRNDPQLLGGRHPLIQTGEVSNAGTYITAYTQTYSDIGFAQSKPWPAGTLCITIAANIAQTGILTFDACFPDSVVGFTADKAQSNTLYVLGLFWFFQAILEKNAPAAAQKNINLEILRGLEVPKPPVELQNQFADAAEKIEALKSRYQQTLTDLETLYAALSQSAFKGELDLSRIPLPAAAPEPMPTEAAPVTVDLDVSTSPLPDLGLTAGALADEAGRLALLTAWLEAWQTHLGTRPFGLPAFLDATQTRLQTLYPESERELGMAAYEQIKDWVFAAHASG</sequence>
<gene>
    <name evidence="5" type="ORF">B1991_13035</name>
</gene>
<comment type="similarity">
    <text evidence="1">Belongs to the type-I restriction system S methylase family.</text>
</comment>
<dbReference type="InterPro" id="IPR044946">
    <property type="entry name" value="Restrct_endonuc_typeI_TRD_sf"/>
</dbReference>
<protein>
    <recommendedName>
        <fullName evidence="4">Type I restriction modification DNA specificity domain-containing protein</fullName>
    </recommendedName>
</protein>
<dbReference type="PANTHER" id="PTHR30408:SF12">
    <property type="entry name" value="TYPE I RESTRICTION ENZYME MJAVIII SPECIFICITY SUBUNIT"/>
    <property type="match status" value="1"/>
</dbReference>
<dbReference type="GO" id="GO:0003677">
    <property type="term" value="F:DNA binding"/>
    <property type="evidence" value="ECO:0007669"/>
    <property type="project" value="UniProtKB-KW"/>
</dbReference>
<dbReference type="InterPro" id="IPR052021">
    <property type="entry name" value="Type-I_RS_S_subunit"/>
</dbReference>
<feature type="domain" description="Type I restriction modification DNA specificity" evidence="4">
    <location>
        <begin position="124"/>
        <end position="287"/>
    </location>
</feature>
<evidence type="ECO:0000256" key="3">
    <source>
        <dbReference type="ARBA" id="ARBA00023125"/>
    </source>
</evidence>
<accession>A0A4V3USE6</accession>
<dbReference type="AlphaFoldDB" id="A0A4V3USE6"/>
<dbReference type="PANTHER" id="PTHR30408">
    <property type="entry name" value="TYPE-1 RESTRICTION ENZYME ECOKI SPECIFICITY PROTEIN"/>
    <property type="match status" value="1"/>
</dbReference>
<reference evidence="5 6" key="1">
    <citation type="submission" date="2017-02" db="EMBL/GenBank/DDBJ databases">
        <title>Whole genome sequencing of Rhodanobacter lindaniclasticus DSM 17932.</title>
        <authorList>
            <person name="Kumar S."/>
            <person name="Patil P."/>
            <person name="Patil P.B."/>
        </authorList>
    </citation>
    <scope>NUCLEOTIDE SEQUENCE [LARGE SCALE GENOMIC DNA]</scope>
    <source>
        <strain evidence="5 6">DSM 17932</strain>
    </source>
</reference>
<feature type="domain" description="Type I restriction modification DNA specificity" evidence="4">
    <location>
        <begin position="6"/>
        <end position="104"/>
    </location>
</feature>